<organism evidence="9 10">
    <name type="scientific">Candidatus Pullichristensenella stercorigallinarum</name>
    <dbReference type="NCBI Taxonomy" id="2840909"/>
    <lineage>
        <taxon>Bacteria</taxon>
        <taxon>Bacillati</taxon>
        <taxon>Bacillota</taxon>
        <taxon>Clostridia</taxon>
        <taxon>Candidatus Pullichristensenella</taxon>
    </lineage>
</organism>
<name>A0A9D0ZMP5_9FIRM</name>
<evidence type="ECO:0000256" key="7">
    <source>
        <dbReference type="RuleBase" id="RU363032"/>
    </source>
</evidence>
<feature type="transmembrane region" description="Helical" evidence="7">
    <location>
        <begin position="243"/>
        <end position="261"/>
    </location>
</feature>
<evidence type="ECO:0000256" key="1">
    <source>
        <dbReference type="ARBA" id="ARBA00004651"/>
    </source>
</evidence>
<sequence length="275" mass="29320">MSVFGRLFRNPQAVVGFAMIVLFLLAAVLAPLLAPNDPYEQDLLHKYSEASSRYPLGTDQLGRCVLSRLIYGARYSLGISLPVVALLGTIGIVAGCFSACAPRAVQMALRYVCDVFIAFPAVVLAAALTGIAGNGVATLLASIVVSMWAWFVRMAAAYARVEMGKGYALASRIAGCGTSRLVFKHILPNILPQYIVYLSTGVASMIIMVSGFAFLGLGFTAGTPEWGAMLNEARKSLYAHPELLVYPGLCIAVTAAAFNLFGEALRDVLERGEAR</sequence>
<dbReference type="AlphaFoldDB" id="A0A9D0ZMP5"/>
<feature type="domain" description="ABC transmembrane type-1" evidence="8">
    <location>
        <begin position="73"/>
        <end position="262"/>
    </location>
</feature>
<evidence type="ECO:0000313" key="9">
    <source>
        <dbReference type="EMBL" id="HIQ83079.1"/>
    </source>
</evidence>
<evidence type="ECO:0000256" key="3">
    <source>
        <dbReference type="ARBA" id="ARBA00022475"/>
    </source>
</evidence>
<dbReference type="CDD" id="cd06261">
    <property type="entry name" value="TM_PBP2"/>
    <property type="match status" value="1"/>
</dbReference>
<feature type="transmembrane region" description="Helical" evidence="7">
    <location>
        <begin position="111"/>
        <end position="133"/>
    </location>
</feature>
<gene>
    <name evidence="9" type="ORF">IAA52_08250</name>
</gene>
<evidence type="ECO:0000313" key="10">
    <source>
        <dbReference type="Proteomes" id="UP000824260"/>
    </source>
</evidence>
<dbReference type="PANTHER" id="PTHR43386:SF1">
    <property type="entry name" value="D,D-DIPEPTIDE TRANSPORT SYSTEM PERMEASE PROTEIN DDPC-RELATED"/>
    <property type="match status" value="1"/>
</dbReference>
<dbReference type="InterPro" id="IPR050366">
    <property type="entry name" value="BP-dependent_transpt_permease"/>
</dbReference>
<keyword evidence="3" id="KW-1003">Cell membrane</keyword>
<keyword evidence="2 7" id="KW-0813">Transport</keyword>
<dbReference type="PANTHER" id="PTHR43386">
    <property type="entry name" value="OLIGOPEPTIDE TRANSPORT SYSTEM PERMEASE PROTEIN APPC"/>
    <property type="match status" value="1"/>
</dbReference>
<feature type="transmembrane region" description="Helical" evidence="7">
    <location>
        <begin position="139"/>
        <end position="159"/>
    </location>
</feature>
<dbReference type="InterPro" id="IPR035906">
    <property type="entry name" value="MetI-like_sf"/>
</dbReference>
<evidence type="ECO:0000256" key="4">
    <source>
        <dbReference type="ARBA" id="ARBA00022692"/>
    </source>
</evidence>
<evidence type="ECO:0000259" key="8">
    <source>
        <dbReference type="PROSITE" id="PS50928"/>
    </source>
</evidence>
<comment type="similarity">
    <text evidence="7">Belongs to the binding-protein-dependent transport system permease family.</text>
</comment>
<dbReference type="GO" id="GO:0005886">
    <property type="term" value="C:plasma membrane"/>
    <property type="evidence" value="ECO:0007669"/>
    <property type="project" value="UniProtKB-SubCell"/>
</dbReference>
<keyword evidence="4 7" id="KW-0812">Transmembrane</keyword>
<dbReference type="PROSITE" id="PS50928">
    <property type="entry name" value="ABC_TM1"/>
    <property type="match status" value="1"/>
</dbReference>
<keyword evidence="6 7" id="KW-0472">Membrane</keyword>
<dbReference type="InterPro" id="IPR000515">
    <property type="entry name" value="MetI-like"/>
</dbReference>
<keyword evidence="5 7" id="KW-1133">Transmembrane helix</keyword>
<accession>A0A9D0ZMP5</accession>
<reference evidence="9" key="1">
    <citation type="submission" date="2020-10" db="EMBL/GenBank/DDBJ databases">
        <authorList>
            <person name="Gilroy R."/>
        </authorList>
    </citation>
    <scope>NUCLEOTIDE SEQUENCE</scope>
    <source>
        <strain evidence="9">ChiSjej6B24-2974</strain>
    </source>
</reference>
<feature type="transmembrane region" description="Helical" evidence="7">
    <location>
        <begin position="12"/>
        <end position="34"/>
    </location>
</feature>
<dbReference type="Proteomes" id="UP000824260">
    <property type="component" value="Unassembled WGS sequence"/>
</dbReference>
<evidence type="ECO:0000256" key="5">
    <source>
        <dbReference type="ARBA" id="ARBA00022989"/>
    </source>
</evidence>
<evidence type="ECO:0000256" key="2">
    <source>
        <dbReference type="ARBA" id="ARBA00022448"/>
    </source>
</evidence>
<dbReference type="Pfam" id="PF12911">
    <property type="entry name" value="OppC_N"/>
    <property type="match status" value="1"/>
</dbReference>
<dbReference type="SUPFAM" id="SSF161098">
    <property type="entry name" value="MetI-like"/>
    <property type="match status" value="1"/>
</dbReference>
<dbReference type="Pfam" id="PF00528">
    <property type="entry name" value="BPD_transp_1"/>
    <property type="match status" value="1"/>
</dbReference>
<proteinExistence type="inferred from homology"/>
<dbReference type="GO" id="GO:0055085">
    <property type="term" value="P:transmembrane transport"/>
    <property type="evidence" value="ECO:0007669"/>
    <property type="project" value="InterPro"/>
</dbReference>
<protein>
    <submittedName>
        <fullName evidence="9">ABC transporter permease subunit</fullName>
    </submittedName>
</protein>
<evidence type="ECO:0000256" key="6">
    <source>
        <dbReference type="ARBA" id="ARBA00023136"/>
    </source>
</evidence>
<comment type="caution">
    <text evidence="9">The sequence shown here is derived from an EMBL/GenBank/DDBJ whole genome shotgun (WGS) entry which is preliminary data.</text>
</comment>
<dbReference type="EMBL" id="DVFZ01000084">
    <property type="protein sequence ID" value="HIQ83079.1"/>
    <property type="molecule type" value="Genomic_DNA"/>
</dbReference>
<feature type="transmembrane region" description="Helical" evidence="7">
    <location>
        <begin position="75"/>
        <end position="99"/>
    </location>
</feature>
<dbReference type="InterPro" id="IPR025966">
    <property type="entry name" value="OppC_N"/>
</dbReference>
<dbReference type="Gene3D" id="1.10.3720.10">
    <property type="entry name" value="MetI-like"/>
    <property type="match status" value="1"/>
</dbReference>
<reference evidence="9" key="2">
    <citation type="journal article" date="2021" name="PeerJ">
        <title>Extensive microbial diversity within the chicken gut microbiome revealed by metagenomics and culture.</title>
        <authorList>
            <person name="Gilroy R."/>
            <person name="Ravi A."/>
            <person name="Getino M."/>
            <person name="Pursley I."/>
            <person name="Horton D.L."/>
            <person name="Alikhan N.F."/>
            <person name="Baker D."/>
            <person name="Gharbi K."/>
            <person name="Hall N."/>
            <person name="Watson M."/>
            <person name="Adriaenssens E.M."/>
            <person name="Foster-Nyarko E."/>
            <person name="Jarju S."/>
            <person name="Secka A."/>
            <person name="Antonio M."/>
            <person name="Oren A."/>
            <person name="Chaudhuri R.R."/>
            <person name="La Ragione R."/>
            <person name="Hildebrand F."/>
            <person name="Pallen M.J."/>
        </authorList>
    </citation>
    <scope>NUCLEOTIDE SEQUENCE</scope>
    <source>
        <strain evidence="9">ChiSjej6B24-2974</strain>
    </source>
</reference>
<feature type="transmembrane region" description="Helical" evidence="7">
    <location>
        <begin position="194"/>
        <end position="223"/>
    </location>
</feature>
<comment type="subcellular location">
    <subcellularLocation>
        <location evidence="1 7">Cell membrane</location>
        <topology evidence="1 7">Multi-pass membrane protein</topology>
    </subcellularLocation>
</comment>